<dbReference type="RefSeq" id="WP_074065216.1">
    <property type="nucleotide sequence ID" value="NZ_CP017244.1"/>
</dbReference>
<dbReference type="CDD" id="cd00610">
    <property type="entry name" value="OAT_like"/>
    <property type="match status" value="1"/>
</dbReference>
<dbReference type="AlphaFoldDB" id="A0A1L5PHA9"/>
<accession>A0A1L5PHA9</accession>
<name>A0A1L5PHA9_RHIET</name>
<dbReference type="Proteomes" id="UP000185109">
    <property type="component" value="Plasmid pRsp8C3c"/>
</dbReference>
<comment type="similarity">
    <text evidence="3">Belongs to the class-III pyridoxal-phosphate-dependent aminotransferase family.</text>
</comment>
<dbReference type="GO" id="GO:0030170">
    <property type="term" value="F:pyridoxal phosphate binding"/>
    <property type="evidence" value="ECO:0007669"/>
    <property type="project" value="InterPro"/>
</dbReference>
<keyword evidence="4" id="KW-0614">Plasmid</keyword>
<dbReference type="EC" id="5.4.3.8" evidence="4"/>
<dbReference type="InterPro" id="IPR005814">
    <property type="entry name" value="Aminotrans_3"/>
</dbReference>
<keyword evidence="2 3" id="KW-0663">Pyridoxal phosphate</keyword>
<comment type="cofactor">
    <cofactor evidence="1">
        <name>pyridoxal 5'-phosphate</name>
        <dbReference type="ChEBI" id="CHEBI:597326"/>
    </cofactor>
</comment>
<protein>
    <submittedName>
        <fullName evidence="4">Glutamate-1-semialdehyde 2,1-aminomutase</fullName>
        <ecNumber evidence="4">5.4.3.8</ecNumber>
    </submittedName>
</protein>
<dbReference type="SUPFAM" id="SSF53383">
    <property type="entry name" value="PLP-dependent transferases"/>
    <property type="match status" value="1"/>
</dbReference>
<dbReference type="EMBL" id="CP017244">
    <property type="protein sequence ID" value="APO79502.1"/>
    <property type="molecule type" value="Genomic_DNA"/>
</dbReference>
<keyword evidence="4" id="KW-0413">Isomerase</keyword>
<dbReference type="Gene3D" id="3.90.1150.10">
    <property type="entry name" value="Aspartate Aminotransferase, domain 1"/>
    <property type="match status" value="1"/>
</dbReference>
<geneLocation type="plasmid" evidence="5">
    <name>prsp8c3c</name>
</geneLocation>
<dbReference type="PANTHER" id="PTHR43713">
    <property type="entry name" value="GLUTAMATE-1-SEMIALDEHYDE 2,1-AMINOMUTASE"/>
    <property type="match status" value="1"/>
</dbReference>
<dbReference type="GO" id="GO:0008483">
    <property type="term" value="F:transaminase activity"/>
    <property type="evidence" value="ECO:0007669"/>
    <property type="project" value="InterPro"/>
</dbReference>
<reference evidence="4 5" key="1">
    <citation type="submission" date="2016-09" db="EMBL/GenBank/DDBJ databases">
        <title>The complete genome sequences of Rhizobium gallicum, symbiovars gallicum and phaseoli, symbionts associated to common bean (Phaseolus vulgaris).</title>
        <authorList>
            <person name="Bustos P."/>
            <person name="Santamaria R.I."/>
            <person name="Perez-Carrascal O.M."/>
            <person name="Juarez S."/>
            <person name="Lozano L."/>
            <person name="Martinez-Flores I."/>
            <person name="Martinez-Romero E."/>
            <person name="Cevallos M."/>
            <person name="Romero D."/>
            <person name="Davila G."/>
            <person name="Gonzalez V."/>
        </authorList>
    </citation>
    <scope>NUCLEOTIDE SEQUENCE [LARGE SCALE GENOMIC DNA]</scope>
    <source>
        <strain evidence="4 5">8C-3</strain>
        <plasmid evidence="5">Plasmid prsp8c3c</plasmid>
    </source>
</reference>
<dbReference type="InterPro" id="IPR015421">
    <property type="entry name" value="PyrdxlP-dep_Trfase_major"/>
</dbReference>
<dbReference type="InterPro" id="IPR015424">
    <property type="entry name" value="PyrdxlP-dep_Trfase"/>
</dbReference>
<gene>
    <name evidence="4" type="primary">hemL</name>
    <name evidence="4" type="ORF">AM571_PC01771</name>
</gene>
<sequence length="453" mass="48270">MLHTRDVSGDRPLSRARSHHFFNRGRKIFPSGVTRVTVERQPIPLYIARGDGAYVHDVDGNRFLDLNNNFTTLIHGHGFLPVADAVADLLHRGTCFSNPTEHEIALAELLGERIPAIEQIRFVNSGTEAVMFAIKAARAFTGRAGIIRVEGAYHGAYDWAEAGQSGSPALWGEASRPASVAAYRGTPPSVAEDVTVVCFNDVESLERRMEEVGGRTAGILIDPMPSRAGLITPRTDFLDALQSAARRHGVLVVADEVLNLRQSYRGASARYGLAPDLIACGKIIGGGFPVGAIGGRADVMSVFANDKGRPLLPQGGTFSANPVSMVAGRVAMEAMTEAAFDGLECLGEQVRSGLHDAIDRAGASFSVSGAASLFRIHPKKEAPSDYRSGYATPVENDVTSALSDHFLHRGILLPNGAAACLSTAMTAYEADAIVATFSDFLSTPAAHEFEASR</sequence>
<dbReference type="Gene3D" id="3.40.640.10">
    <property type="entry name" value="Type I PLP-dependent aspartate aminotransferase-like (Major domain)"/>
    <property type="match status" value="1"/>
</dbReference>
<evidence type="ECO:0000256" key="1">
    <source>
        <dbReference type="ARBA" id="ARBA00001933"/>
    </source>
</evidence>
<organism evidence="4 5">
    <name type="scientific">Rhizobium etli 8C-3</name>
    <dbReference type="NCBI Taxonomy" id="538025"/>
    <lineage>
        <taxon>Bacteria</taxon>
        <taxon>Pseudomonadati</taxon>
        <taxon>Pseudomonadota</taxon>
        <taxon>Alphaproteobacteria</taxon>
        <taxon>Hyphomicrobiales</taxon>
        <taxon>Rhizobiaceae</taxon>
        <taxon>Rhizobium/Agrobacterium group</taxon>
        <taxon>Rhizobium</taxon>
    </lineage>
</organism>
<evidence type="ECO:0000313" key="5">
    <source>
        <dbReference type="Proteomes" id="UP000185109"/>
    </source>
</evidence>
<evidence type="ECO:0000313" key="4">
    <source>
        <dbReference type="EMBL" id="APO79502.1"/>
    </source>
</evidence>
<dbReference type="InterPro" id="IPR015422">
    <property type="entry name" value="PyrdxlP-dep_Trfase_small"/>
</dbReference>
<dbReference type="GO" id="GO:0042286">
    <property type="term" value="F:glutamate-1-semialdehyde 2,1-aminomutase activity"/>
    <property type="evidence" value="ECO:0007669"/>
    <property type="project" value="UniProtKB-EC"/>
</dbReference>
<dbReference type="PANTHER" id="PTHR43713:SF3">
    <property type="entry name" value="GLUTAMATE-1-SEMIALDEHYDE 2,1-AMINOMUTASE 1, CHLOROPLASTIC-RELATED"/>
    <property type="match status" value="1"/>
</dbReference>
<dbReference type="Pfam" id="PF00202">
    <property type="entry name" value="Aminotran_3"/>
    <property type="match status" value="1"/>
</dbReference>
<evidence type="ECO:0000256" key="2">
    <source>
        <dbReference type="ARBA" id="ARBA00022898"/>
    </source>
</evidence>
<evidence type="ECO:0000256" key="3">
    <source>
        <dbReference type="RuleBase" id="RU003560"/>
    </source>
</evidence>
<proteinExistence type="inferred from homology"/>